<feature type="coiled-coil region" evidence="7">
    <location>
        <begin position="186"/>
        <end position="213"/>
    </location>
</feature>
<comment type="similarity">
    <text evidence="2">Belongs to the Ca(2+):cation antiporter (CaCA) (TC 2.A.19) family.</text>
</comment>
<feature type="transmembrane region" description="Helical" evidence="8">
    <location>
        <begin position="382"/>
        <end position="400"/>
    </location>
</feature>
<feature type="transmembrane region" description="Helical" evidence="8">
    <location>
        <begin position="604"/>
        <end position="625"/>
    </location>
</feature>
<dbReference type="InterPro" id="IPR002524">
    <property type="entry name" value="Cation_efflux"/>
</dbReference>
<evidence type="ECO:0008006" key="13">
    <source>
        <dbReference type="Google" id="ProtNLM"/>
    </source>
</evidence>
<dbReference type="EMBL" id="JAFCIX010000227">
    <property type="protein sequence ID" value="KAH6596389.1"/>
    <property type="molecule type" value="Genomic_DNA"/>
</dbReference>
<keyword evidence="3" id="KW-0813">Transport</keyword>
<dbReference type="PANTHER" id="PTHR13414">
    <property type="entry name" value="HUEL-CATION TRANSPORTER"/>
    <property type="match status" value="1"/>
</dbReference>
<dbReference type="InterPro" id="IPR040177">
    <property type="entry name" value="SLC30A9"/>
</dbReference>
<feature type="transmembrane region" description="Helical" evidence="8">
    <location>
        <begin position="1182"/>
        <end position="1206"/>
    </location>
</feature>
<dbReference type="SUPFAM" id="SSF161111">
    <property type="entry name" value="Cation efflux protein transmembrane domain-like"/>
    <property type="match status" value="1"/>
</dbReference>
<feature type="transmembrane region" description="Helical" evidence="8">
    <location>
        <begin position="709"/>
        <end position="728"/>
    </location>
</feature>
<feature type="transmembrane region" description="Helical" evidence="8">
    <location>
        <begin position="325"/>
        <end position="345"/>
    </location>
</feature>
<dbReference type="Pfam" id="PF01545">
    <property type="entry name" value="Cation_efflux"/>
    <property type="match status" value="1"/>
</dbReference>
<feature type="domain" description="Sodium/calcium exchanger membrane region" evidence="10">
    <location>
        <begin position="1049"/>
        <end position="1198"/>
    </location>
</feature>
<comment type="subcellular location">
    <subcellularLocation>
        <location evidence="1">Membrane</location>
        <topology evidence="1">Multi-pass membrane protein</topology>
    </subcellularLocation>
</comment>
<dbReference type="InterPro" id="IPR004837">
    <property type="entry name" value="NaCa_Exmemb"/>
</dbReference>
<evidence type="ECO:0000256" key="4">
    <source>
        <dbReference type="ARBA" id="ARBA00022692"/>
    </source>
</evidence>
<evidence type="ECO:0000256" key="3">
    <source>
        <dbReference type="ARBA" id="ARBA00022448"/>
    </source>
</evidence>
<gene>
    <name evidence="11" type="ORF">BASA50_005095</name>
</gene>
<keyword evidence="4 8" id="KW-0812">Transmembrane</keyword>
<keyword evidence="7" id="KW-0175">Coiled coil</keyword>
<evidence type="ECO:0000259" key="10">
    <source>
        <dbReference type="Pfam" id="PF01699"/>
    </source>
</evidence>
<dbReference type="InterPro" id="IPR044880">
    <property type="entry name" value="NCX_ion-bd_dom_sf"/>
</dbReference>
<feature type="transmembrane region" description="Helical" evidence="8">
    <location>
        <begin position="1043"/>
        <end position="1064"/>
    </location>
</feature>
<feature type="transmembrane region" description="Helical" evidence="8">
    <location>
        <begin position="982"/>
        <end position="1001"/>
    </location>
</feature>
<dbReference type="NCBIfam" id="TIGR01297">
    <property type="entry name" value="CDF"/>
    <property type="match status" value="1"/>
</dbReference>
<proteinExistence type="inferred from homology"/>
<name>A0ABQ8FDF6_9FUNG</name>
<evidence type="ECO:0000259" key="9">
    <source>
        <dbReference type="Pfam" id="PF01545"/>
    </source>
</evidence>
<feature type="transmembrane region" description="Helical" evidence="8">
    <location>
        <begin position="680"/>
        <end position="697"/>
    </location>
</feature>
<evidence type="ECO:0000256" key="2">
    <source>
        <dbReference type="ARBA" id="ARBA00008170"/>
    </source>
</evidence>
<organism evidence="11 12">
    <name type="scientific">Batrachochytrium salamandrivorans</name>
    <dbReference type="NCBI Taxonomy" id="1357716"/>
    <lineage>
        <taxon>Eukaryota</taxon>
        <taxon>Fungi</taxon>
        <taxon>Fungi incertae sedis</taxon>
        <taxon>Chytridiomycota</taxon>
        <taxon>Chytridiomycota incertae sedis</taxon>
        <taxon>Chytridiomycetes</taxon>
        <taxon>Rhizophydiales</taxon>
        <taxon>Rhizophydiales incertae sedis</taxon>
        <taxon>Batrachochytrium</taxon>
    </lineage>
</organism>
<keyword evidence="6 8" id="KW-0472">Membrane</keyword>
<evidence type="ECO:0000256" key="6">
    <source>
        <dbReference type="ARBA" id="ARBA00023136"/>
    </source>
</evidence>
<feature type="domain" description="Sodium/calcium exchanger membrane region" evidence="10">
    <location>
        <begin position="614"/>
        <end position="751"/>
    </location>
</feature>
<feature type="transmembrane region" description="Helical" evidence="8">
    <location>
        <begin position="219"/>
        <end position="238"/>
    </location>
</feature>
<evidence type="ECO:0000313" key="11">
    <source>
        <dbReference type="EMBL" id="KAH6596389.1"/>
    </source>
</evidence>
<feature type="domain" description="Cation efflux protein transmembrane" evidence="9">
    <location>
        <begin position="220"/>
        <end position="431"/>
    </location>
</feature>
<reference evidence="11 12" key="1">
    <citation type="submission" date="2021-02" db="EMBL/GenBank/DDBJ databases">
        <title>Variation within the Batrachochytrium salamandrivorans European outbreak.</title>
        <authorList>
            <person name="Kelly M."/>
            <person name="Pasmans F."/>
            <person name="Shea T.P."/>
            <person name="Munoz J.F."/>
            <person name="Carranza S."/>
            <person name="Cuomo C.A."/>
            <person name="Martel A."/>
        </authorList>
    </citation>
    <scope>NUCLEOTIDE SEQUENCE [LARGE SCALE GENOMIC DNA]</scope>
    <source>
        <strain evidence="11 12">AMFP18/2</strain>
    </source>
</reference>
<evidence type="ECO:0000256" key="7">
    <source>
        <dbReference type="SAM" id="Coils"/>
    </source>
</evidence>
<dbReference type="Gene3D" id="1.20.1510.10">
    <property type="entry name" value="Cation efflux protein transmembrane domain"/>
    <property type="match status" value="1"/>
</dbReference>
<feature type="transmembrane region" description="Helical" evidence="8">
    <location>
        <begin position="1007"/>
        <end position="1031"/>
    </location>
</feature>
<feature type="transmembrane region" description="Helical" evidence="8">
    <location>
        <begin position="740"/>
        <end position="758"/>
    </location>
</feature>
<evidence type="ECO:0000256" key="8">
    <source>
        <dbReference type="SAM" id="Phobius"/>
    </source>
</evidence>
<feature type="transmembrane region" description="Helical" evidence="8">
    <location>
        <begin position="406"/>
        <end position="423"/>
    </location>
</feature>
<dbReference type="Gene3D" id="1.20.1420.30">
    <property type="entry name" value="NCX, central ion-binding region"/>
    <property type="match status" value="2"/>
</dbReference>
<protein>
    <recommendedName>
        <fullName evidence="13">Cation/H+ exchanger domain-containing protein</fullName>
    </recommendedName>
</protein>
<evidence type="ECO:0000256" key="1">
    <source>
        <dbReference type="ARBA" id="ARBA00004141"/>
    </source>
</evidence>
<dbReference type="PANTHER" id="PTHR13414:SF9">
    <property type="entry name" value="PROTON-COUPLED ZINC ANTIPORTER SLC30A9, MITOCHONDRIAL"/>
    <property type="match status" value="1"/>
</dbReference>
<feature type="transmembrane region" description="Helical" evidence="8">
    <location>
        <begin position="1154"/>
        <end position="1175"/>
    </location>
</feature>
<feature type="transmembrane region" description="Helical" evidence="8">
    <location>
        <begin position="1117"/>
        <end position="1139"/>
    </location>
</feature>
<dbReference type="Pfam" id="PF01699">
    <property type="entry name" value="Na_Ca_ex"/>
    <property type="match status" value="2"/>
</dbReference>
<dbReference type="Proteomes" id="UP001648503">
    <property type="component" value="Unassembled WGS sequence"/>
</dbReference>
<evidence type="ECO:0000256" key="5">
    <source>
        <dbReference type="ARBA" id="ARBA00022989"/>
    </source>
</evidence>
<keyword evidence="12" id="KW-1185">Reference proteome</keyword>
<dbReference type="InterPro" id="IPR027469">
    <property type="entry name" value="Cation_efflux_TMD_sf"/>
</dbReference>
<feature type="transmembrane region" description="Helical" evidence="8">
    <location>
        <begin position="287"/>
        <end position="310"/>
    </location>
</feature>
<sequence length="1211" mass="131108">MLTVGHHPHLQLAVSAAGRSRRIVYNTFSRYFLLQSKTPQCHVSAATACSFFRLRWQPLTTKATSQTIYIKPSIDRAYTPALQQRQLLPSTSLVWPRIDASATLERRISTTVNLRATKTPLAADPAPTQPTADSVQALLVPNTTSASFMDETPPVIKHANTRTTEEIAQDTAVVASAIYISQAAYIGEWKSRVKQLRREVTEVDQKNQRKHQLEGSQKVVLLAISSNLIMFFAKLYGAINSGSASMYSEALHSLADVLNESLLMLGISRSLRQPDMEHPYGFLSEKYAWALVSGVGVFFLGGGVSLYHGISGLFSPDHVIGDPTLALWILGASLTFDITTMAFAYRQISDSARKAGTGFWSYLIKGGDPTSVQVFLEDCSSVTGVIIAGICLSLSTYLALPFIDSLGSITIGILLSAVATFLIKRNISGLVERSMNPIKEAHIVRLLEADSIVTSVHDVKSTIIGPEWARFKAEILFNGDEVARRYMSANPAKSKTDLEVLKTLNSDVEIQEWMTRYSSRVVASLGTEVDRLELEIKLPATALLPAYQEYCAYMSAPLYSASWTAASIPGVLGTAADNSTLPAAPISIINYLYIYRCSLQGSPLLGGLFLACSLIFLFVALAATAECFFCPNLSSIAAFLGLPETVSGVTIAALGNGAGDLFATFAAFKANMIPLALGELYGAASLVSFLVAGLVCIARPSRLPRRPFIRDIVAFLGAATLMNVFVASGEMDLTKSSVLIGYYFLYVAVVVFGSFFMSRQLRSPTHNHLSSVTILVQEPDSIDPAESISSSRTNRIETLESLSSSISLVNETDFDTDFFLPHLRVIARNNTQLSCNRSGSLFLPPDSSDLGSGTDSNVETARSSCRHLVEEDILSYAPAQNIDSTDYIESTLYPILILAVPVVFKWHRLTFFNRLHSLAASPIVFVLTFTTPVIFEHYFDDYQPLPTSAGPLPDTLAESTLSSAVDKNTHVCDQVDGIIPDLVVLQLALFPVIICMCIGVQNQSISIISGFLSIPVWLLAIVLGAIFSIFMRGRLASNITSRPLLKCLSAMGFIVSMLFVSTVSNELVGLLEVIGNLSGLGPTVLGLTLFALGNSIGELVTNVSIARMGYPTMAIGACYGGPMLNIVLGVGLSSFYMIATTGKSVSIPLMDTTFWMTSGGLYVGLITALIFATYNNFHVDEYFGITLLTVYGVVMTAIVVYSSALYGHTPL</sequence>
<comment type="caution">
    <text evidence="11">The sequence shown here is derived from an EMBL/GenBank/DDBJ whole genome shotgun (WGS) entry which is preliminary data.</text>
</comment>
<evidence type="ECO:0000313" key="12">
    <source>
        <dbReference type="Proteomes" id="UP001648503"/>
    </source>
</evidence>
<keyword evidence="5 8" id="KW-1133">Transmembrane helix</keyword>
<dbReference type="InterPro" id="IPR058533">
    <property type="entry name" value="Cation_efflux_TM"/>
</dbReference>
<accession>A0ABQ8FDF6</accession>